<keyword evidence="1" id="KW-0378">Hydrolase</keyword>
<dbReference type="PANTHER" id="PTHR14950">
    <property type="entry name" value="DICER-RELATED"/>
    <property type="match status" value="1"/>
</dbReference>
<keyword evidence="4" id="KW-1185">Reference proteome</keyword>
<name>A0AAD5H804_9CHLO</name>
<dbReference type="GO" id="GO:0006396">
    <property type="term" value="P:RNA processing"/>
    <property type="evidence" value="ECO:0007669"/>
    <property type="project" value="InterPro"/>
</dbReference>
<evidence type="ECO:0000259" key="2">
    <source>
        <dbReference type="PROSITE" id="PS50142"/>
    </source>
</evidence>
<protein>
    <recommendedName>
        <fullName evidence="2">RNase III domain-containing protein</fullName>
    </recommendedName>
</protein>
<dbReference type="CDD" id="cd00593">
    <property type="entry name" value="RIBOc"/>
    <property type="match status" value="1"/>
</dbReference>
<dbReference type="PANTHER" id="PTHR14950:SF37">
    <property type="entry name" value="ENDORIBONUCLEASE DICER"/>
    <property type="match status" value="1"/>
</dbReference>
<dbReference type="Pfam" id="PF14622">
    <property type="entry name" value="Ribonucleas_3_3"/>
    <property type="match status" value="1"/>
</dbReference>
<dbReference type="SMART" id="SM00535">
    <property type="entry name" value="RIBOc"/>
    <property type="match status" value="1"/>
</dbReference>
<gene>
    <name evidence="3" type="ORF">COHA_002422</name>
</gene>
<proteinExistence type="predicted"/>
<organism evidence="3 4">
    <name type="scientific">Chlorella ohadii</name>
    <dbReference type="NCBI Taxonomy" id="2649997"/>
    <lineage>
        <taxon>Eukaryota</taxon>
        <taxon>Viridiplantae</taxon>
        <taxon>Chlorophyta</taxon>
        <taxon>core chlorophytes</taxon>
        <taxon>Trebouxiophyceae</taxon>
        <taxon>Chlorellales</taxon>
        <taxon>Chlorellaceae</taxon>
        <taxon>Chlorella clade</taxon>
        <taxon>Chlorella</taxon>
    </lineage>
</organism>
<sequence length="183" mass="19425">MALLGGGTNGGGTLRLSRCWPATDAELKPLEFKLGYSFRDKAILRLALIHPSFGEMDNARLTWLGDAVLGAAVSDLLFTALPPNATTELLHNRRMELVRQESFAAGAARLGLQELLVVGKAYEGQVPTARMLAEAFEAVWGALYEDAGLHLSAVKVVYSRLFPLAETTVAAVADGNGIANGSA</sequence>
<dbReference type="EMBL" id="JADXDR010000035">
    <property type="protein sequence ID" value="KAI7843875.1"/>
    <property type="molecule type" value="Genomic_DNA"/>
</dbReference>
<accession>A0AAD5H804</accession>
<evidence type="ECO:0000256" key="1">
    <source>
        <dbReference type="ARBA" id="ARBA00022801"/>
    </source>
</evidence>
<feature type="domain" description="RNase III" evidence="2">
    <location>
        <begin position="27"/>
        <end position="148"/>
    </location>
</feature>
<comment type="caution">
    <text evidence="3">The sequence shown here is derived from an EMBL/GenBank/DDBJ whole genome shotgun (WGS) entry which is preliminary data.</text>
</comment>
<dbReference type="GO" id="GO:0004525">
    <property type="term" value="F:ribonuclease III activity"/>
    <property type="evidence" value="ECO:0007669"/>
    <property type="project" value="InterPro"/>
</dbReference>
<dbReference type="Gene3D" id="1.10.1520.10">
    <property type="entry name" value="Ribonuclease III domain"/>
    <property type="match status" value="1"/>
</dbReference>
<evidence type="ECO:0000313" key="3">
    <source>
        <dbReference type="EMBL" id="KAI7843875.1"/>
    </source>
</evidence>
<dbReference type="InterPro" id="IPR000999">
    <property type="entry name" value="RNase_III_dom"/>
</dbReference>
<dbReference type="SUPFAM" id="SSF69065">
    <property type="entry name" value="RNase III domain-like"/>
    <property type="match status" value="1"/>
</dbReference>
<reference evidence="3" key="1">
    <citation type="submission" date="2020-11" db="EMBL/GenBank/DDBJ databases">
        <title>Chlorella ohadii genome sequencing and assembly.</title>
        <authorList>
            <person name="Murik O."/>
            <person name="Treves H."/>
            <person name="Kedem I."/>
            <person name="Shotland Y."/>
            <person name="Kaplan A."/>
        </authorList>
    </citation>
    <scope>NUCLEOTIDE SEQUENCE</scope>
    <source>
        <strain evidence="3">1</strain>
    </source>
</reference>
<dbReference type="PROSITE" id="PS50142">
    <property type="entry name" value="RNASE_3_2"/>
    <property type="match status" value="1"/>
</dbReference>
<dbReference type="InterPro" id="IPR036389">
    <property type="entry name" value="RNase_III_sf"/>
</dbReference>
<dbReference type="Proteomes" id="UP001205105">
    <property type="component" value="Unassembled WGS sequence"/>
</dbReference>
<evidence type="ECO:0000313" key="4">
    <source>
        <dbReference type="Proteomes" id="UP001205105"/>
    </source>
</evidence>
<dbReference type="AlphaFoldDB" id="A0AAD5H804"/>